<keyword evidence="2" id="KW-1185">Reference proteome</keyword>
<dbReference type="Proteomes" id="UP000319148">
    <property type="component" value="Unassembled WGS sequence"/>
</dbReference>
<reference evidence="2" key="1">
    <citation type="submission" date="2019-06" db="EMBL/GenBank/DDBJ databases">
        <title>The complete genome of Emcibacter congregatus ZYLT.</title>
        <authorList>
            <person name="Zhao Z."/>
        </authorList>
    </citation>
    <scope>NUCLEOTIDE SEQUENCE [LARGE SCALE GENOMIC DNA]</scope>
    <source>
        <strain evidence="2">MCCC 1A06723</strain>
    </source>
</reference>
<comment type="caution">
    <text evidence="1">The sequence shown here is derived from an EMBL/GenBank/DDBJ whole genome shotgun (WGS) entry which is preliminary data.</text>
</comment>
<dbReference type="AlphaFoldDB" id="A0A501PGU0"/>
<evidence type="ECO:0000313" key="2">
    <source>
        <dbReference type="Proteomes" id="UP000319148"/>
    </source>
</evidence>
<sequence length="166" mass="18934">MRETQKLKYTSYRKISDQEVPADHPVRLFADHWRKLRGDRPIPARQDFSPINVPVLLPYLVVLELTETDDGPDLHTRLEGEYMISLTGRSNMGASARHVMEEDGYFARLQEARETLGNGEAQFAEIEALDHKNKTHKLLRGVFPFVLDGDRKGQIFIVVGENGMSL</sequence>
<accession>A0A501PGU0</accession>
<gene>
    <name evidence="1" type="ORF">FIV46_13175</name>
</gene>
<dbReference type="Pfam" id="PF07310">
    <property type="entry name" value="PAS_5"/>
    <property type="match status" value="1"/>
</dbReference>
<dbReference type="EMBL" id="VFIY01000015">
    <property type="protein sequence ID" value="TPD59174.1"/>
    <property type="molecule type" value="Genomic_DNA"/>
</dbReference>
<dbReference type="InterPro" id="IPR009922">
    <property type="entry name" value="DUF1457"/>
</dbReference>
<protein>
    <submittedName>
        <fullName evidence="1">PAS domain-containing protein</fullName>
    </submittedName>
</protein>
<evidence type="ECO:0000313" key="1">
    <source>
        <dbReference type="EMBL" id="TPD59174.1"/>
    </source>
</evidence>
<organism evidence="1 2">
    <name type="scientific">Emcibacter nanhaiensis</name>
    <dbReference type="NCBI Taxonomy" id="1505037"/>
    <lineage>
        <taxon>Bacteria</taxon>
        <taxon>Pseudomonadati</taxon>
        <taxon>Pseudomonadota</taxon>
        <taxon>Alphaproteobacteria</taxon>
        <taxon>Emcibacterales</taxon>
        <taxon>Emcibacteraceae</taxon>
        <taxon>Emcibacter</taxon>
    </lineage>
</organism>
<proteinExistence type="predicted"/>
<name>A0A501PGU0_9PROT</name>